<name>A0A554A1B7_9BACI</name>
<keyword evidence="1" id="KW-0175">Coiled coil</keyword>
<protein>
    <recommendedName>
        <fullName evidence="2">DUF6792 domain-containing protein</fullName>
    </recommendedName>
</protein>
<gene>
    <name evidence="3" type="ORF">FN960_06790</name>
</gene>
<dbReference type="Pfam" id="PF20591">
    <property type="entry name" value="DUF6792"/>
    <property type="match status" value="1"/>
</dbReference>
<comment type="caution">
    <text evidence="3">The sequence shown here is derived from an EMBL/GenBank/DDBJ whole genome shotgun (WGS) entry which is preliminary data.</text>
</comment>
<accession>A0A554A1B7</accession>
<sequence length="572" mass="65091">MQNSILVDEVLQMRIVDLEYEFPNMSNEEIKEAIQRIYLEEKGRSLEKDFDIHHMNNPNDKQEFSTDAKGTALVFKEEEQTDLVFISRGSVSSEDWVDNIFGVGVGSGGAEYARESSVFLKEVEKVYGGEIVFYGLGHSKAHNTLSSMQLNSNTFESIDTFNGAQSNVYQQNEIDLKFRREIINKYRDSDIRSIPPHEIEEFAVEYYKEKGININQSRSTSDFLYALDAFPGMFVVGNVSEYETDSQNSGFVQAVEAIPQEDLRLLSEFLAPFGEVYAEDGRDGAIEAAKEAALSFYKNQPGSDPIDFDSLKSSMVGLVEGLEKSGYLSSKEAKEMNEDLDTLLNSVEVIYLRAYEGEGTSGLRMITDGVVTFYQYQMNMKGAIDRIQEHFEGVAEAAYKHHSLEALMNELSEGKFYQNDEMYLELIEGRGGQNHIKLNLSRTLDAYEAMIDVLNNQENMVETYQAMIQQIYVDAYENKKQTLIQKMNTMESNYRAYQHLIPSSNHGLIENLRFHEEFNALIDPPIEGLAVMSRMNREKIETTANAMREGIELIFDRDHNVAGMFKYLSGEI</sequence>
<feature type="domain" description="DUF6792" evidence="2">
    <location>
        <begin position="20"/>
        <end position="225"/>
    </location>
</feature>
<dbReference type="RefSeq" id="WP_143847935.1">
    <property type="nucleotide sequence ID" value="NZ_VLXZ01000003.1"/>
</dbReference>
<dbReference type="AlphaFoldDB" id="A0A554A1B7"/>
<organism evidence="3 4">
    <name type="scientific">Alkalicoccobacillus porphyridii</name>
    <dbReference type="NCBI Taxonomy" id="2597270"/>
    <lineage>
        <taxon>Bacteria</taxon>
        <taxon>Bacillati</taxon>
        <taxon>Bacillota</taxon>
        <taxon>Bacilli</taxon>
        <taxon>Bacillales</taxon>
        <taxon>Bacillaceae</taxon>
        <taxon>Alkalicoccobacillus</taxon>
    </lineage>
</organism>
<dbReference type="EMBL" id="VLXZ01000003">
    <property type="protein sequence ID" value="TSB47436.1"/>
    <property type="molecule type" value="Genomic_DNA"/>
</dbReference>
<dbReference type="InterPro" id="IPR046742">
    <property type="entry name" value="DUF6792"/>
</dbReference>
<dbReference type="Proteomes" id="UP000318521">
    <property type="component" value="Unassembled WGS sequence"/>
</dbReference>
<feature type="coiled-coil region" evidence="1">
    <location>
        <begin position="437"/>
        <end position="493"/>
    </location>
</feature>
<proteinExistence type="predicted"/>
<evidence type="ECO:0000313" key="3">
    <source>
        <dbReference type="EMBL" id="TSB47436.1"/>
    </source>
</evidence>
<dbReference type="OrthoDB" id="2712710at2"/>
<evidence type="ECO:0000259" key="2">
    <source>
        <dbReference type="Pfam" id="PF20591"/>
    </source>
</evidence>
<evidence type="ECO:0000256" key="1">
    <source>
        <dbReference type="SAM" id="Coils"/>
    </source>
</evidence>
<reference evidence="3 4" key="1">
    <citation type="submission" date="2019-07" db="EMBL/GenBank/DDBJ databases">
        <authorList>
            <person name="Park Y.J."/>
            <person name="Jeong S.E."/>
            <person name="Jung H.S."/>
        </authorList>
    </citation>
    <scope>NUCLEOTIDE SEQUENCE [LARGE SCALE GENOMIC DNA]</scope>
    <source>
        <strain evidence="4">P16(2019)</strain>
    </source>
</reference>
<keyword evidence="4" id="KW-1185">Reference proteome</keyword>
<evidence type="ECO:0000313" key="4">
    <source>
        <dbReference type="Proteomes" id="UP000318521"/>
    </source>
</evidence>